<protein>
    <recommendedName>
        <fullName evidence="4">Cox cluster protein</fullName>
    </recommendedName>
</protein>
<dbReference type="Proteomes" id="UP000198882">
    <property type="component" value="Unassembled WGS sequence"/>
</dbReference>
<keyword evidence="3" id="KW-1185">Reference proteome</keyword>
<evidence type="ECO:0008006" key="4">
    <source>
        <dbReference type="Google" id="ProtNLM"/>
    </source>
</evidence>
<reference evidence="3" key="1">
    <citation type="submission" date="2016-10" db="EMBL/GenBank/DDBJ databases">
        <authorList>
            <person name="Varghese N."/>
            <person name="Submissions S."/>
        </authorList>
    </citation>
    <scope>NUCLEOTIDE SEQUENCE [LARGE SCALE GENOMIC DNA]</scope>
    <source>
        <strain evidence="3">B4,CECT 8067,JCM 17497</strain>
    </source>
</reference>
<dbReference type="AlphaFoldDB" id="A0A1G8XGQ3"/>
<keyword evidence="1" id="KW-1133">Transmembrane helix</keyword>
<accession>A0A1G8XGQ3</accession>
<dbReference type="EMBL" id="FNFE01000002">
    <property type="protein sequence ID" value="SDJ89683.1"/>
    <property type="molecule type" value="Genomic_DNA"/>
</dbReference>
<feature type="transmembrane region" description="Helical" evidence="1">
    <location>
        <begin position="58"/>
        <end position="80"/>
    </location>
</feature>
<keyword evidence="1" id="KW-0472">Membrane</keyword>
<evidence type="ECO:0000256" key="1">
    <source>
        <dbReference type="SAM" id="Phobius"/>
    </source>
</evidence>
<evidence type="ECO:0000313" key="2">
    <source>
        <dbReference type="EMBL" id="SDJ89683.1"/>
    </source>
</evidence>
<feature type="transmembrane region" description="Helical" evidence="1">
    <location>
        <begin position="12"/>
        <end position="38"/>
    </location>
</feature>
<sequence>MTDDRELGGRRVVVGLVAALTAVTAAFGALLGFVLPAWTGLEEFTVLEMTVPVSPVTFGLYGGVTIGVFLVTLLVVVQVISRFDENAV</sequence>
<keyword evidence="1" id="KW-0812">Transmembrane</keyword>
<dbReference type="InterPro" id="IPR055942">
    <property type="entry name" value="DUF7520"/>
</dbReference>
<dbReference type="RefSeq" id="WP_245724177.1">
    <property type="nucleotide sequence ID" value="NZ_FNFE01000002.1"/>
</dbReference>
<dbReference type="Pfam" id="PF24364">
    <property type="entry name" value="DUF7520"/>
    <property type="match status" value="1"/>
</dbReference>
<gene>
    <name evidence="2" type="ORF">SAMN04515672_1746</name>
</gene>
<name>A0A1G8XGQ3_9EURY</name>
<proteinExistence type="predicted"/>
<organism evidence="2 3">
    <name type="scientific">Natronorubrum texcoconense</name>
    <dbReference type="NCBI Taxonomy" id="1095776"/>
    <lineage>
        <taxon>Archaea</taxon>
        <taxon>Methanobacteriati</taxon>
        <taxon>Methanobacteriota</taxon>
        <taxon>Stenosarchaea group</taxon>
        <taxon>Halobacteria</taxon>
        <taxon>Halobacteriales</taxon>
        <taxon>Natrialbaceae</taxon>
        <taxon>Natronorubrum</taxon>
    </lineage>
</organism>
<evidence type="ECO:0000313" key="3">
    <source>
        <dbReference type="Proteomes" id="UP000198882"/>
    </source>
</evidence>